<evidence type="ECO:0000313" key="2">
    <source>
        <dbReference type="EMBL" id="KAB6449286.1"/>
    </source>
</evidence>
<keyword evidence="1" id="KW-0812">Transmembrane</keyword>
<proteinExistence type="predicted"/>
<dbReference type="RefSeq" id="WP_110506566.1">
    <property type="nucleotide sequence ID" value="NZ_CAXTGH010000030.1"/>
</dbReference>
<reference evidence="2 5" key="2">
    <citation type="journal article" date="2019" name="Nat. Med.">
        <title>A library of human gut bacterial isolates paired with longitudinal multiomics data enables mechanistic microbiome research.</title>
        <authorList>
            <person name="Poyet M."/>
            <person name="Groussin M."/>
            <person name="Gibbons S.M."/>
            <person name="Avila-Pacheco J."/>
            <person name="Jiang X."/>
            <person name="Kearney S.M."/>
            <person name="Perrotta A.R."/>
            <person name="Berdy B."/>
            <person name="Zhao S."/>
            <person name="Lieberman T.D."/>
            <person name="Swanson P.K."/>
            <person name="Smith M."/>
            <person name="Roesemann S."/>
            <person name="Alexander J.E."/>
            <person name="Rich S.A."/>
            <person name="Livny J."/>
            <person name="Vlamakis H."/>
            <person name="Clish C."/>
            <person name="Bullock K."/>
            <person name="Deik A."/>
            <person name="Scott J."/>
            <person name="Pierce K.A."/>
            <person name="Xavier R.J."/>
            <person name="Alm E.J."/>
        </authorList>
    </citation>
    <scope>NUCLEOTIDE SEQUENCE [LARGE SCALE GENOMIC DNA]</scope>
    <source>
        <strain evidence="2 5">BIOML-A141</strain>
    </source>
</reference>
<feature type="transmembrane region" description="Helical" evidence="1">
    <location>
        <begin position="41"/>
        <end position="61"/>
    </location>
</feature>
<dbReference type="Proteomes" id="UP000483142">
    <property type="component" value="Unassembled WGS sequence"/>
</dbReference>
<name>A0A3E4KCY3_PHOVU</name>
<evidence type="ECO:0000313" key="5">
    <source>
        <dbReference type="Proteomes" id="UP000483142"/>
    </source>
</evidence>
<accession>A0A3E4KCY3</accession>
<sequence>MEYIASHFVSGDVRGSSADCFSKVEDDVVYYNGADQKKKSFACRIFFFLPLFDFALMDVYMDTRIK</sequence>
<evidence type="ECO:0000256" key="1">
    <source>
        <dbReference type="SAM" id="Phobius"/>
    </source>
</evidence>
<dbReference type="Proteomes" id="UP000286392">
    <property type="component" value="Unassembled WGS sequence"/>
</dbReference>
<dbReference type="EMBL" id="QROB01000033">
    <property type="protein sequence ID" value="RHK83910.1"/>
    <property type="molecule type" value="Genomic_DNA"/>
</dbReference>
<keyword evidence="1" id="KW-1133">Transmembrane helix</keyword>
<dbReference type="AlphaFoldDB" id="A0A3E4KCY3"/>
<gene>
    <name evidence="3" type="ORF">DW043_18065</name>
    <name evidence="2" type="ORF">GAZ09_16965</name>
</gene>
<keyword evidence="1" id="KW-0472">Membrane</keyword>
<protein>
    <submittedName>
        <fullName evidence="2">Uncharacterized protein</fullName>
    </submittedName>
</protein>
<reference evidence="3 4" key="1">
    <citation type="submission" date="2018-08" db="EMBL/GenBank/DDBJ databases">
        <title>A genome reference for cultivated species of the human gut microbiota.</title>
        <authorList>
            <person name="Zou Y."/>
            <person name="Xue W."/>
            <person name="Luo G."/>
        </authorList>
    </citation>
    <scope>NUCLEOTIDE SEQUENCE [LARGE SCALE GENOMIC DNA]</scope>
    <source>
        <strain evidence="3 4">AF39-8AT</strain>
    </source>
</reference>
<dbReference type="EMBL" id="WDBZ01000040">
    <property type="protein sequence ID" value="KAB6449286.1"/>
    <property type="molecule type" value="Genomic_DNA"/>
</dbReference>
<evidence type="ECO:0000313" key="3">
    <source>
        <dbReference type="EMBL" id="RHK83910.1"/>
    </source>
</evidence>
<evidence type="ECO:0000313" key="4">
    <source>
        <dbReference type="Proteomes" id="UP000286392"/>
    </source>
</evidence>
<comment type="caution">
    <text evidence="2">The sequence shown here is derived from an EMBL/GenBank/DDBJ whole genome shotgun (WGS) entry which is preliminary data.</text>
</comment>
<organism evidence="2 5">
    <name type="scientific">Phocaeicola vulgatus</name>
    <name type="common">Bacteroides vulgatus</name>
    <dbReference type="NCBI Taxonomy" id="821"/>
    <lineage>
        <taxon>Bacteria</taxon>
        <taxon>Pseudomonadati</taxon>
        <taxon>Bacteroidota</taxon>
        <taxon>Bacteroidia</taxon>
        <taxon>Bacteroidales</taxon>
        <taxon>Bacteroidaceae</taxon>
        <taxon>Phocaeicola</taxon>
    </lineage>
</organism>